<accession>A0A6P9A1D6</accession>
<keyword evidence="7" id="KW-1185">Reference proteome</keyword>
<evidence type="ECO:0000313" key="7">
    <source>
        <dbReference type="Proteomes" id="UP000515158"/>
    </source>
</evidence>
<evidence type="ECO:0000256" key="2">
    <source>
        <dbReference type="ARBA" id="ARBA00022723"/>
    </source>
</evidence>
<evidence type="ECO:0000313" key="9">
    <source>
        <dbReference type="RefSeq" id="XP_034251084.1"/>
    </source>
</evidence>
<dbReference type="Pfam" id="PF00226">
    <property type="entry name" value="DnaJ"/>
    <property type="match status" value="1"/>
</dbReference>
<dbReference type="PROSITE" id="PS00636">
    <property type="entry name" value="DNAJ_1"/>
    <property type="match status" value="1"/>
</dbReference>
<dbReference type="RefSeq" id="XP_034251084.1">
    <property type="nucleotide sequence ID" value="XM_034395193.1"/>
</dbReference>
<name>A0A6P9A1D6_THRPL</name>
<dbReference type="PROSITE" id="PS50076">
    <property type="entry name" value="DNAJ_2"/>
    <property type="match status" value="1"/>
</dbReference>
<dbReference type="Gene3D" id="3.10.660.10">
    <property type="entry name" value="DPH Zinc finger"/>
    <property type="match status" value="1"/>
</dbReference>
<sequence length="135" mass="15486">MENFYTLLGCQENASYDEIKKQYQDLIRLSHPDKTSASNKNNESFIQINEAWQTLRDPVKRKAYDAQLLAEHCANEFVLFATLTLSEMKVDSETYSYPCRCGSLYSVPKDECVNLTVDLYYQCSECSLAILIKAV</sequence>
<dbReference type="Proteomes" id="UP000515158">
    <property type="component" value="Unplaced"/>
</dbReference>
<gene>
    <name evidence="8 9" type="primary">LOC117651309</name>
</gene>
<feature type="domain" description="DPH-type MB" evidence="6">
    <location>
        <begin position="68"/>
        <end position="135"/>
    </location>
</feature>
<dbReference type="GO" id="GO:0008198">
    <property type="term" value="F:ferrous iron binding"/>
    <property type="evidence" value="ECO:0007669"/>
    <property type="project" value="TreeGrafter"/>
</dbReference>
<dbReference type="InterPro" id="IPR007872">
    <property type="entry name" value="DPH_MB_dom"/>
</dbReference>
<evidence type="ECO:0000256" key="3">
    <source>
        <dbReference type="ARBA" id="ARBA00022833"/>
    </source>
</evidence>
<dbReference type="CDD" id="cd06257">
    <property type="entry name" value="DnaJ"/>
    <property type="match status" value="1"/>
</dbReference>
<dbReference type="Gene3D" id="1.10.287.110">
    <property type="entry name" value="DnaJ domain"/>
    <property type="match status" value="1"/>
</dbReference>
<dbReference type="PRINTS" id="PR00625">
    <property type="entry name" value="JDOMAIN"/>
</dbReference>
<dbReference type="PROSITE" id="PS51074">
    <property type="entry name" value="DPH_MB"/>
    <property type="match status" value="1"/>
</dbReference>
<protein>
    <submittedName>
        <fullName evidence="8 9">DnaJ homolog subfamily C member 24-like</fullName>
    </submittedName>
</protein>
<evidence type="ECO:0000256" key="4">
    <source>
        <dbReference type="ARBA" id="ARBA00023004"/>
    </source>
</evidence>
<proteinExistence type="inferred from homology"/>
<comment type="similarity">
    <text evidence="1">Belongs to the DPH4 family.</text>
</comment>
<dbReference type="GO" id="GO:0001671">
    <property type="term" value="F:ATPase activator activity"/>
    <property type="evidence" value="ECO:0007669"/>
    <property type="project" value="TreeGrafter"/>
</dbReference>
<dbReference type="PANTHER" id="PTHR45255">
    <property type="entry name" value="DNAJ HOMOLOG SUBFAMILY C MEMBER 24"/>
    <property type="match status" value="1"/>
</dbReference>
<keyword evidence="4" id="KW-0408">Iron</keyword>
<dbReference type="InterPro" id="IPR036869">
    <property type="entry name" value="J_dom_sf"/>
</dbReference>
<dbReference type="Pfam" id="PF05207">
    <property type="entry name" value="Zn_ribbon_CSL"/>
    <property type="match status" value="1"/>
</dbReference>
<reference evidence="8 9" key="1">
    <citation type="submission" date="2025-04" db="UniProtKB">
        <authorList>
            <consortium name="RefSeq"/>
        </authorList>
    </citation>
    <scope>IDENTIFICATION</scope>
    <source>
        <tissue evidence="8 9">Total insect</tissue>
    </source>
</reference>
<organism evidence="9">
    <name type="scientific">Thrips palmi</name>
    <name type="common">Melon thrips</name>
    <dbReference type="NCBI Taxonomy" id="161013"/>
    <lineage>
        <taxon>Eukaryota</taxon>
        <taxon>Metazoa</taxon>
        <taxon>Ecdysozoa</taxon>
        <taxon>Arthropoda</taxon>
        <taxon>Hexapoda</taxon>
        <taxon>Insecta</taxon>
        <taxon>Pterygota</taxon>
        <taxon>Neoptera</taxon>
        <taxon>Paraneoptera</taxon>
        <taxon>Thysanoptera</taxon>
        <taxon>Terebrantia</taxon>
        <taxon>Thripoidea</taxon>
        <taxon>Thripidae</taxon>
        <taxon>Thrips</taxon>
    </lineage>
</organism>
<evidence type="ECO:0000259" key="5">
    <source>
        <dbReference type="PROSITE" id="PS50076"/>
    </source>
</evidence>
<keyword evidence="3" id="KW-0862">Zinc</keyword>
<keyword evidence="2" id="KW-0479">Metal-binding</keyword>
<dbReference type="GeneID" id="117651309"/>
<dbReference type="InterPro" id="IPR001623">
    <property type="entry name" value="DnaJ_domain"/>
</dbReference>
<dbReference type="RefSeq" id="XP_034251083.1">
    <property type="nucleotide sequence ID" value="XM_034395192.1"/>
</dbReference>
<feature type="domain" description="J" evidence="5">
    <location>
        <begin position="3"/>
        <end position="68"/>
    </location>
</feature>
<dbReference type="InterPro" id="IPR036671">
    <property type="entry name" value="DPH_MB_sf"/>
</dbReference>
<evidence type="ECO:0000259" key="6">
    <source>
        <dbReference type="PROSITE" id="PS51074"/>
    </source>
</evidence>
<dbReference type="OrthoDB" id="66964at2759"/>
<dbReference type="SMART" id="SM00271">
    <property type="entry name" value="DnaJ"/>
    <property type="match status" value="1"/>
</dbReference>
<dbReference type="SUPFAM" id="SSF46565">
    <property type="entry name" value="Chaperone J-domain"/>
    <property type="match status" value="1"/>
</dbReference>
<dbReference type="PANTHER" id="PTHR45255:SF1">
    <property type="entry name" value="DNAJ HOMOLOG SUBFAMILY C MEMBER 24"/>
    <property type="match status" value="1"/>
</dbReference>
<dbReference type="AlphaFoldDB" id="A0A6P9A1D6"/>
<dbReference type="InterPro" id="IPR018253">
    <property type="entry name" value="DnaJ_domain_CS"/>
</dbReference>
<dbReference type="KEGG" id="tpal:117651309"/>
<evidence type="ECO:0000313" key="8">
    <source>
        <dbReference type="RefSeq" id="XP_034251083.1"/>
    </source>
</evidence>
<evidence type="ECO:0000256" key="1">
    <source>
        <dbReference type="ARBA" id="ARBA00006169"/>
    </source>
</evidence>
<dbReference type="SUPFAM" id="SSF144217">
    <property type="entry name" value="CSL zinc finger"/>
    <property type="match status" value="1"/>
</dbReference>